<dbReference type="RefSeq" id="WP_183216639.1">
    <property type="nucleotide sequence ID" value="NZ_CAJFZW010000001.1"/>
</dbReference>
<keyword evidence="1" id="KW-0812">Transmembrane</keyword>
<dbReference type="EMBL" id="JACHOQ010000003">
    <property type="protein sequence ID" value="MBB5740194.1"/>
    <property type="molecule type" value="Genomic_DNA"/>
</dbReference>
<organism evidence="3 4">
    <name type="scientific">Brevundimonas aurantiaca</name>
    <dbReference type="NCBI Taxonomy" id="74316"/>
    <lineage>
        <taxon>Bacteria</taxon>
        <taxon>Pseudomonadati</taxon>
        <taxon>Pseudomonadota</taxon>
        <taxon>Alphaproteobacteria</taxon>
        <taxon>Caulobacterales</taxon>
        <taxon>Caulobacteraceae</taxon>
        <taxon>Brevundimonas</taxon>
    </lineage>
</organism>
<name>A0A7W9C772_9CAUL</name>
<evidence type="ECO:0000313" key="3">
    <source>
        <dbReference type="EMBL" id="MBB5740194.1"/>
    </source>
</evidence>
<comment type="caution">
    <text evidence="3">The sequence shown here is derived from an EMBL/GenBank/DDBJ whole genome shotgun (WGS) entry which is preliminary data.</text>
</comment>
<proteinExistence type="predicted"/>
<evidence type="ECO:0000256" key="1">
    <source>
        <dbReference type="SAM" id="Phobius"/>
    </source>
</evidence>
<sequence length="184" mass="19974">MRRPLMRRLARDETGVSAVEFALIAPVMILFYAGMVDLCQGYMAVRRTSHVAASVADLTAQSRDITKADIDNVFLVGPSIMAPFAPASLEQRVSSVSRDTTTKYTVNWSRSWATSGGSGALSGRLTVADADIPADLLPVGSSIIIAEARYTYASPFQRFLPSASFTRRAYLNPREVTQIACTDC</sequence>
<protein>
    <submittedName>
        <fullName evidence="3">Flp pilus assembly protein TadG</fullName>
    </submittedName>
</protein>
<feature type="domain" description="TadE-like" evidence="2">
    <location>
        <begin position="15"/>
        <end position="56"/>
    </location>
</feature>
<dbReference type="Proteomes" id="UP000527324">
    <property type="component" value="Unassembled WGS sequence"/>
</dbReference>
<accession>A0A7W9C772</accession>
<keyword evidence="1" id="KW-1133">Transmembrane helix</keyword>
<evidence type="ECO:0000259" key="2">
    <source>
        <dbReference type="Pfam" id="PF07811"/>
    </source>
</evidence>
<dbReference type="InterPro" id="IPR012495">
    <property type="entry name" value="TadE-like_dom"/>
</dbReference>
<gene>
    <name evidence="3" type="ORF">GGQ93_001908</name>
</gene>
<keyword evidence="4" id="KW-1185">Reference proteome</keyword>
<keyword evidence="1" id="KW-0472">Membrane</keyword>
<dbReference type="Pfam" id="PF07811">
    <property type="entry name" value="TadE"/>
    <property type="match status" value="1"/>
</dbReference>
<evidence type="ECO:0000313" key="4">
    <source>
        <dbReference type="Proteomes" id="UP000527324"/>
    </source>
</evidence>
<dbReference type="AlphaFoldDB" id="A0A7W9C772"/>
<feature type="transmembrane region" description="Helical" evidence="1">
    <location>
        <begin position="21"/>
        <end position="43"/>
    </location>
</feature>
<reference evidence="3 4" key="1">
    <citation type="submission" date="2020-08" db="EMBL/GenBank/DDBJ databases">
        <title>Genomic Encyclopedia of Type Strains, Phase IV (KMG-IV): sequencing the most valuable type-strain genomes for metagenomic binning, comparative biology and taxonomic classification.</title>
        <authorList>
            <person name="Goeker M."/>
        </authorList>
    </citation>
    <scope>NUCLEOTIDE SEQUENCE [LARGE SCALE GENOMIC DNA]</scope>
    <source>
        <strain evidence="3 4">DSM 4731</strain>
    </source>
</reference>